<dbReference type="PROSITE" id="PS51198">
    <property type="entry name" value="UVRD_HELICASE_ATP_BIND"/>
    <property type="match status" value="1"/>
</dbReference>
<dbReference type="InterPro" id="IPR014016">
    <property type="entry name" value="UvrD-like_ATP-bd"/>
</dbReference>
<comment type="caution">
    <text evidence="8">The sequence shown here is derived from an EMBL/GenBank/DDBJ whole genome shotgun (WGS) entry which is preliminary data.</text>
</comment>
<dbReference type="SUPFAM" id="SSF52540">
    <property type="entry name" value="P-loop containing nucleoside triphosphate hydrolases"/>
    <property type="match status" value="1"/>
</dbReference>
<feature type="region of interest" description="Disordered" evidence="6">
    <location>
        <begin position="1"/>
        <end position="23"/>
    </location>
</feature>
<evidence type="ECO:0000256" key="2">
    <source>
        <dbReference type="ARBA" id="ARBA00022801"/>
    </source>
</evidence>
<evidence type="ECO:0000256" key="5">
    <source>
        <dbReference type="PROSITE-ProRule" id="PRU00560"/>
    </source>
</evidence>
<evidence type="ECO:0000256" key="1">
    <source>
        <dbReference type="ARBA" id="ARBA00022741"/>
    </source>
</evidence>
<keyword evidence="9" id="KW-1185">Reference proteome</keyword>
<evidence type="ECO:0000256" key="6">
    <source>
        <dbReference type="SAM" id="MobiDB-lite"/>
    </source>
</evidence>
<evidence type="ECO:0000259" key="7">
    <source>
        <dbReference type="PROSITE" id="PS51198"/>
    </source>
</evidence>
<dbReference type="Gene3D" id="3.40.50.300">
    <property type="entry name" value="P-loop containing nucleotide triphosphate hydrolases"/>
    <property type="match status" value="3"/>
</dbReference>
<evidence type="ECO:0000313" key="8">
    <source>
        <dbReference type="EMBL" id="MFB9070118.1"/>
    </source>
</evidence>
<accession>A0ABV5FTV5</accession>
<evidence type="ECO:0000256" key="4">
    <source>
        <dbReference type="ARBA" id="ARBA00022840"/>
    </source>
</evidence>
<evidence type="ECO:0000256" key="3">
    <source>
        <dbReference type="ARBA" id="ARBA00022806"/>
    </source>
</evidence>
<dbReference type="PANTHER" id="PTHR11070:SF45">
    <property type="entry name" value="DNA 3'-5' HELICASE"/>
    <property type="match status" value="1"/>
</dbReference>
<name>A0ABV5FTV5_9MICC</name>
<feature type="binding site" evidence="5">
    <location>
        <begin position="239"/>
        <end position="246"/>
    </location>
    <ligand>
        <name>ATP</name>
        <dbReference type="ChEBI" id="CHEBI:30616"/>
    </ligand>
</feature>
<organism evidence="8 9">
    <name type="scientific">Citricoccus parietis</name>
    <dbReference type="NCBI Taxonomy" id="592307"/>
    <lineage>
        <taxon>Bacteria</taxon>
        <taxon>Bacillati</taxon>
        <taxon>Actinomycetota</taxon>
        <taxon>Actinomycetes</taxon>
        <taxon>Micrococcales</taxon>
        <taxon>Micrococcaceae</taxon>
        <taxon>Citricoccus</taxon>
    </lineage>
</organism>
<keyword evidence="2 5" id="KW-0378">Hydrolase</keyword>
<keyword evidence="3 5" id="KW-0347">Helicase</keyword>
<dbReference type="NCBIfam" id="NF041254">
    <property type="entry name" value="motor_HelR"/>
    <property type="match status" value="1"/>
</dbReference>
<dbReference type="InterPro" id="IPR000212">
    <property type="entry name" value="DNA_helicase_UvrD/REP"/>
</dbReference>
<dbReference type="PANTHER" id="PTHR11070">
    <property type="entry name" value="UVRD / RECB / PCRA DNA HELICASE FAMILY MEMBER"/>
    <property type="match status" value="1"/>
</dbReference>
<proteinExistence type="predicted"/>
<gene>
    <name evidence="8" type="primary">helR</name>
    <name evidence="8" type="ORF">ACFFX0_02485</name>
</gene>
<evidence type="ECO:0000313" key="9">
    <source>
        <dbReference type="Proteomes" id="UP001589575"/>
    </source>
</evidence>
<feature type="domain" description="UvrD-like helicase ATP-binding" evidence="7">
    <location>
        <begin position="218"/>
        <end position="631"/>
    </location>
</feature>
<dbReference type="InterPro" id="IPR027417">
    <property type="entry name" value="P-loop_NTPase"/>
</dbReference>
<dbReference type="EMBL" id="JBHMFI010000001">
    <property type="protein sequence ID" value="MFB9070118.1"/>
    <property type="molecule type" value="Genomic_DNA"/>
</dbReference>
<sequence length="765" mass="83715">MLPESGLESDRSRTVTTAHHRTSTSAFALPEHLSAKADPDLIADDDAHFAAIAAALERRRSEDGRRLDALRRQPRGSGEYALERDAEIRRLSSRLLLLQRFGLDLVLGRMVPSDGSGTTVYVGRTGLTDGDGHRLLIDWRSPAAEPFFAATHAHPLGLASRRRYRWSRARITDYWDEVFTTERLSGGLQAHAALDDQSAFIANLGAQRTGRMRDVLGTIQADQDAIIRAGSHGALVVDGGPGTGKTVVALHRTAHLLYSDERLRRHRGGVLVVGPHEPYLAYVADVLPSLGEDGVLTATVRSLLPEGAAAPAEAAPRVADLKSRRDLVDAVEPAVRLYEEPPAEALLVETPWDEVWLSPEDWAEAFNALDSGTPHNEAREDVWTALLQILVEAHSAGMDPDAARDEENGEPSTEQLYRSFDANRGLREAFARAWPVLRAEEIVGDLFTVPAYLSRCAPTLEPDEVRSLQRADPQAWTLADLPILDAARRRIGDPDTAGKRRARDRARERHQAAMDRVIDDLVAADDSDLQLMTTLKTEDIRDRLIVDEDLPAEARDPLAGPFEHIVVDEAQELTDAEWQMLLDRCPSRSLTIVGDRAQARRGFTESWRQRLERVGAGPVEIATLRINYRTPEEVMAEAAPVIRAQIPDANVPTSVRASGNAVRHGTVDELGQVLDAWLEEHDQGEGTAVVISADGTTAAGPVQGGAPGTAVRDRVRSLTPALAKGLEFDLVILVDPQEFGTGIEGAVDRYVAMTRATQQLVILED</sequence>
<keyword evidence="4 5" id="KW-0067">ATP-binding</keyword>
<dbReference type="Proteomes" id="UP001589575">
    <property type="component" value="Unassembled WGS sequence"/>
</dbReference>
<reference evidence="8 9" key="1">
    <citation type="submission" date="2024-09" db="EMBL/GenBank/DDBJ databases">
        <authorList>
            <person name="Sun Q."/>
            <person name="Mori K."/>
        </authorList>
    </citation>
    <scope>NUCLEOTIDE SEQUENCE [LARGE SCALE GENOMIC DNA]</scope>
    <source>
        <strain evidence="8 9">CCM 7609</strain>
    </source>
</reference>
<keyword evidence="1 5" id="KW-0547">Nucleotide-binding</keyword>
<protein>
    <submittedName>
        <fullName evidence="8">RNA polymerase recycling motor ATPase HelR</fullName>
    </submittedName>
</protein>